<accession>A0ABX8CG71</accession>
<dbReference type="InterPro" id="IPR003395">
    <property type="entry name" value="RecF/RecN/SMC_N"/>
</dbReference>
<evidence type="ECO:0000256" key="4">
    <source>
        <dbReference type="ARBA" id="ARBA00022490"/>
    </source>
</evidence>
<organism evidence="12 13">
    <name type="scientific">Chlamydia crocodili</name>
    <dbReference type="NCBI Taxonomy" id="2766982"/>
    <lineage>
        <taxon>Bacteria</taxon>
        <taxon>Pseudomonadati</taxon>
        <taxon>Chlamydiota</taxon>
        <taxon>Chlamydiia</taxon>
        <taxon>Chlamydiales</taxon>
        <taxon>Chlamydiaceae</taxon>
        <taxon>Chlamydia/Chlamydophila group</taxon>
        <taxon>Chlamydia</taxon>
    </lineage>
</organism>
<gene>
    <name evidence="9 12" type="primary">recF</name>
    <name evidence="12" type="ORF">H9Q19_04710</name>
</gene>
<keyword evidence="9 10" id="KW-0742">SOS response</keyword>
<dbReference type="GeneID" id="301704903"/>
<evidence type="ECO:0000256" key="5">
    <source>
        <dbReference type="ARBA" id="ARBA00022705"/>
    </source>
</evidence>
<dbReference type="PROSITE" id="PS00617">
    <property type="entry name" value="RECF_1"/>
    <property type="match status" value="1"/>
</dbReference>
<keyword evidence="6 9" id="KW-0547">Nucleotide-binding</keyword>
<evidence type="ECO:0000256" key="3">
    <source>
        <dbReference type="ARBA" id="ARBA00020170"/>
    </source>
</evidence>
<feature type="binding site" evidence="9">
    <location>
        <begin position="30"/>
        <end position="37"/>
    </location>
    <ligand>
        <name>ATP</name>
        <dbReference type="ChEBI" id="CHEBI:30616"/>
    </ligand>
</feature>
<evidence type="ECO:0000256" key="8">
    <source>
        <dbReference type="ARBA" id="ARBA00023125"/>
    </source>
</evidence>
<evidence type="ECO:0000259" key="11">
    <source>
        <dbReference type="Pfam" id="PF02463"/>
    </source>
</evidence>
<keyword evidence="8 9" id="KW-0238">DNA-binding</keyword>
<name>A0ABX8CG71_9CHLA</name>
<dbReference type="PANTHER" id="PTHR32182">
    <property type="entry name" value="DNA REPLICATION AND REPAIR PROTEIN RECF"/>
    <property type="match status" value="1"/>
</dbReference>
<dbReference type="SUPFAM" id="SSF52540">
    <property type="entry name" value="P-loop containing nucleoside triphosphate hydrolases"/>
    <property type="match status" value="1"/>
</dbReference>
<evidence type="ECO:0000256" key="6">
    <source>
        <dbReference type="ARBA" id="ARBA00022741"/>
    </source>
</evidence>
<evidence type="ECO:0000313" key="13">
    <source>
        <dbReference type="Proteomes" id="UP000680625"/>
    </source>
</evidence>
<dbReference type="Pfam" id="PF02463">
    <property type="entry name" value="SMC_N"/>
    <property type="match status" value="1"/>
</dbReference>
<dbReference type="RefSeq" id="WP_213240798.1">
    <property type="nucleotide sequence ID" value="NZ_CP060791.1"/>
</dbReference>
<evidence type="ECO:0000256" key="1">
    <source>
        <dbReference type="ARBA" id="ARBA00004496"/>
    </source>
</evidence>
<proteinExistence type="inferred from homology"/>
<keyword evidence="13" id="KW-1185">Reference proteome</keyword>
<keyword evidence="5 9" id="KW-0235">DNA replication</keyword>
<evidence type="ECO:0000256" key="2">
    <source>
        <dbReference type="ARBA" id="ARBA00008016"/>
    </source>
</evidence>
<keyword evidence="4 9" id="KW-0963">Cytoplasm</keyword>
<dbReference type="PROSITE" id="PS00618">
    <property type="entry name" value="RECF_2"/>
    <property type="match status" value="1"/>
</dbReference>
<comment type="similarity">
    <text evidence="2 9 10">Belongs to the RecF family.</text>
</comment>
<dbReference type="InterPro" id="IPR001238">
    <property type="entry name" value="DNA-binding_RecF"/>
</dbReference>
<dbReference type="HAMAP" id="MF_00365">
    <property type="entry name" value="RecF"/>
    <property type="match status" value="1"/>
</dbReference>
<dbReference type="Gene3D" id="1.20.1050.90">
    <property type="entry name" value="RecF/RecN/SMC, N-terminal domain"/>
    <property type="match status" value="1"/>
</dbReference>
<evidence type="ECO:0000256" key="7">
    <source>
        <dbReference type="ARBA" id="ARBA00022840"/>
    </source>
</evidence>
<dbReference type="InterPro" id="IPR042174">
    <property type="entry name" value="RecF_2"/>
</dbReference>
<reference evidence="12 13" key="1">
    <citation type="submission" date="2020-08" db="EMBL/GenBank/DDBJ databases">
        <title>Isolation and characterization of novel Chlamydia from Siamese crocodiles (Crocodylus siamensis).</title>
        <authorList>
            <person name="Sariya L."/>
        </authorList>
    </citation>
    <scope>NUCLEOTIDE SEQUENCE [LARGE SCALE GENOMIC DNA]</scope>
    <source>
        <strain evidence="12 13">No. 12</strain>
    </source>
</reference>
<keyword evidence="7 9" id="KW-0067">ATP-binding</keyword>
<feature type="domain" description="RecF/RecN/SMC N-terminal" evidence="11">
    <location>
        <begin position="3"/>
        <end position="355"/>
    </location>
</feature>
<keyword evidence="9 10" id="KW-0227">DNA damage</keyword>
<dbReference type="InterPro" id="IPR027417">
    <property type="entry name" value="P-loop_NTPase"/>
</dbReference>
<comment type="subcellular location">
    <subcellularLocation>
        <location evidence="1 9 10">Cytoplasm</location>
    </subcellularLocation>
</comment>
<dbReference type="NCBIfam" id="TIGR00611">
    <property type="entry name" value="recf"/>
    <property type="match status" value="1"/>
</dbReference>
<sequence length="367" mass="41953">MKILSLRLKNFRNYKETEVSLSPDMNYIFGENAQGKTNLLEALYVLSLGRSFRTTHLTEAICFGNPYFFLEMTFEKDGFPHTLSIYVDKQGKKILCNHSPIKTLSQLIGMVPIVLFSSRDRSLISGTPADRRLFLNLLLSQCDPQYKHTLSYYHRALLQRNTLLKTKQTSTLSVWNEQLATLGAYLTLSRYSCCEQLNKLVQELWSNSLSEQLRIKFKSSLIKQDRTSQEIITDELRKQLTTTLHRDLELGTTSVGPHREDFTLMINDLPVAQFSSEGQKHSLLAILRLAECLYIKNIYNACPLFCMDDIHSGLDNHRISQLLDLAPTLGQTLMTSTNTPHQMLSETSRIFSVNQAQISIHSHSIIK</sequence>
<protein>
    <recommendedName>
        <fullName evidence="3 9">DNA replication and repair protein RecF</fullName>
    </recommendedName>
</protein>
<dbReference type="EMBL" id="CP060791">
    <property type="protein sequence ID" value="QVE48986.1"/>
    <property type="molecule type" value="Genomic_DNA"/>
</dbReference>
<dbReference type="Proteomes" id="UP000680625">
    <property type="component" value="Chromosome"/>
</dbReference>
<dbReference type="Gene3D" id="3.40.50.300">
    <property type="entry name" value="P-loop containing nucleotide triphosphate hydrolases"/>
    <property type="match status" value="1"/>
</dbReference>
<evidence type="ECO:0000313" key="12">
    <source>
        <dbReference type="EMBL" id="QVE48986.1"/>
    </source>
</evidence>
<dbReference type="InterPro" id="IPR018078">
    <property type="entry name" value="DNA-binding_RecF_CS"/>
</dbReference>
<evidence type="ECO:0000256" key="9">
    <source>
        <dbReference type="HAMAP-Rule" id="MF_00365"/>
    </source>
</evidence>
<evidence type="ECO:0000256" key="10">
    <source>
        <dbReference type="RuleBase" id="RU000578"/>
    </source>
</evidence>
<keyword evidence="9 10" id="KW-0234">DNA repair</keyword>
<dbReference type="PANTHER" id="PTHR32182:SF0">
    <property type="entry name" value="DNA REPLICATION AND REPAIR PROTEIN RECF"/>
    <property type="match status" value="1"/>
</dbReference>
<comment type="function">
    <text evidence="9 10">The RecF protein is involved in DNA metabolism; it is required for DNA replication and normal SOS inducibility. RecF binds preferentially to single-stranded, linear DNA. It also seems to bind ATP.</text>
</comment>